<comment type="function">
    <text evidence="1">Involved in the catabolism of quinolinic acid (QA).</text>
</comment>
<dbReference type="PANTHER" id="PTHR32179">
    <property type="entry name" value="NICOTINATE-NUCLEOTIDE PYROPHOSPHORYLASE [CARBOXYLATING]"/>
    <property type="match status" value="1"/>
</dbReference>
<evidence type="ECO:0000259" key="14">
    <source>
        <dbReference type="Pfam" id="PF02749"/>
    </source>
</evidence>
<organism evidence="15 16">
    <name type="scientific">Savagea serpentis</name>
    <dbReference type="NCBI Taxonomy" id="2785297"/>
    <lineage>
        <taxon>Bacteria</taxon>
        <taxon>Bacillati</taxon>
        <taxon>Bacillota</taxon>
        <taxon>Bacilli</taxon>
        <taxon>Bacillales</taxon>
        <taxon>Caryophanaceae</taxon>
        <taxon>Savagea</taxon>
    </lineage>
</organism>
<dbReference type="FunFam" id="3.90.1170.20:FF:000001">
    <property type="entry name" value="Nicotinate-nucleotide diphosphorylase (Carboxylating)"/>
    <property type="match status" value="1"/>
</dbReference>
<dbReference type="CDD" id="cd01572">
    <property type="entry name" value="QPRTase"/>
    <property type="match status" value="1"/>
</dbReference>
<evidence type="ECO:0000256" key="8">
    <source>
        <dbReference type="ARBA" id="ARBA00022679"/>
    </source>
</evidence>
<evidence type="ECO:0000256" key="6">
    <source>
        <dbReference type="ARBA" id="ARBA00022642"/>
    </source>
</evidence>
<dbReference type="InterPro" id="IPR013785">
    <property type="entry name" value="Aldolase_TIM"/>
</dbReference>
<dbReference type="FunFam" id="3.20.20.70:FF:000030">
    <property type="entry name" value="Nicotinate-nucleotide pyrophosphorylase, carboxylating"/>
    <property type="match status" value="1"/>
</dbReference>
<dbReference type="GO" id="GO:0005737">
    <property type="term" value="C:cytoplasm"/>
    <property type="evidence" value="ECO:0007669"/>
    <property type="project" value="TreeGrafter"/>
</dbReference>
<evidence type="ECO:0000256" key="7">
    <source>
        <dbReference type="ARBA" id="ARBA00022676"/>
    </source>
</evidence>
<dbReference type="GO" id="GO:0004514">
    <property type="term" value="F:nicotinate-nucleotide diphosphorylase (carboxylating) activity"/>
    <property type="evidence" value="ECO:0007669"/>
    <property type="project" value="UniProtKB-EC"/>
</dbReference>
<comment type="catalytic activity">
    <reaction evidence="10">
        <text>nicotinate beta-D-ribonucleotide + CO2 + diphosphate = quinolinate + 5-phospho-alpha-D-ribose 1-diphosphate + 2 H(+)</text>
        <dbReference type="Rhea" id="RHEA:12733"/>
        <dbReference type="ChEBI" id="CHEBI:15378"/>
        <dbReference type="ChEBI" id="CHEBI:16526"/>
        <dbReference type="ChEBI" id="CHEBI:29959"/>
        <dbReference type="ChEBI" id="CHEBI:33019"/>
        <dbReference type="ChEBI" id="CHEBI:57502"/>
        <dbReference type="ChEBI" id="CHEBI:58017"/>
        <dbReference type="EC" id="2.4.2.19"/>
    </reaction>
</comment>
<evidence type="ECO:0000256" key="5">
    <source>
        <dbReference type="ARBA" id="ARBA00011944"/>
    </source>
</evidence>
<dbReference type="EMBL" id="JADKPV010000001">
    <property type="protein sequence ID" value="MBF4500784.1"/>
    <property type="molecule type" value="Genomic_DNA"/>
</dbReference>
<feature type="domain" description="Quinolinate phosphoribosyl transferase N-terminal" evidence="14">
    <location>
        <begin position="22"/>
        <end position="107"/>
    </location>
</feature>
<dbReference type="UniPathway" id="UPA00253">
    <property type="reaction ID" value="UER00331"/>
</dbReference>
<dbReference type="AlphaFoldDB" id="A0A8J7KSP3"/>
<dbReference type="PANTHER" id="PTHR32179:SF3">
    <property type="entry name" value="NICOTINATE-NUCLEOTIDE PYROPHOSPHORYLASE [CARBOXYLATING]"/>
    <property type="match status" value="1"/>
</dbReference>
<evidence type="ECO:0000259" key="13">
    <source>
        <dbReference type="Pfam" id="PF01729"/>
    </source>
</evidence>
<evidence type="ECO:0000256" key="12">
    <source>
        <dbReference type="PIRNR" id="PIRNR006250"/>
    </source>
</evidence>
<dbReference type="SUPFAM" id="SSF51690">
    <property type="entry name" value="Nicotinate/Quinolinate PRTase C-terminal domain-like"/>
    <property type="match status" value="1"/>
</dbReference>
<keyword evidence="7 12" id="KW-0328">Glycosyltransferase</keyword>
<dbReference type="Pfam" id="PF01729">
    <property type="entry name" value="QRPTase_C"/>
    <property type="match status" value="1"/>
</dbReference>
<dbReference type="Pfam" id="PF02749">
    <property type="entry name" value="QRPTase_N"/>
    <property type="match status" value="1"/>
</dbReference>
<evidence type="ECO:0000256" key="4">
    <source>
        <dbReference type="ARBA" id="ARBA00011218"/>
    </source>
</evidence>
<proteinExistence type="inferred from homology"/>
<accession>A0A8J7KSP3</accession>
<evidence type="ECO:0000256" key="11">
    <source>
        <dbReference type="ARBA" id="ARBA00069173"/>
    </source>
</evidence>
<reference evidence="15" key="1">
    <citation type="submission" date="2020-11" db="EMBL/GenBank/DDBJ databases">
        <title>Multidrug resistant novel bacterium Savagea serpentis sp. nov., isolated from the scats of a vine snake (Ahaetulla nasuta).</title>
        <authorList>
            <person name="Venkata Ramana V."/>
            <person name="Vikas Patil S."/>
            <person name="Yogita Lugani V."/>
        </authorList>
    </citation>
    <scope>NUCLEOTIDE SEQUENCE</scope>
    <source>
        <strain evidence="15">SN6</strain>
    </source>
</reference>
<evidence type="ECO:0000256" key="1">
    <source>
        <dbReference type="ARBA" id="ARBA00003237"/>
    </source>
</evidence>
<dbReference type="PIRSF" id="PIRSF006250">
    <property type="entry name" value="NadC_ModD"/>
    <property type="match status" value="1"/>
</dbReference>
<comment type="similarity">
    <text evidence="3 12">Belongs to the NadC/ModD family.</text>
</comment>
<keyword evidence="16" id="KW-1185">Reference proteome</keyword>
<dbReference type="EC" id="2.4.2.19" evidence="5"/>
<dbReference type="InterPro" id="IPR004393">
    <property type="entry name" value="NadC"/>
</dbReference>
<dbReference type="Gene3D" id="3.90.1170.20">
    <property type="entry name" value="Quinolinate phosphoribosyl transferase, N-terminal domain"/>
    <property type="match status" value="1"/>
</dbReference>
<evidence type="ECO:0000313" key="16">
    <source>
        <dbReference type="Proteomes" id="UP000622653"/>
    </source>
</evidence>
<dbReference type="Proteomes" id="UP000622653">
    <property type="component" value="Unassembled WGS sequence"/>
</dbReference>
<dbReference type="SUPFAM" id="SSF54675">
    <property type="entry name" value="Nicotinate/Quinolinate PRTase N-terminal domain-like"/>
    <property type="match status" value="1"/>
</dbReference>
<dbReference type="GO" id="GO:0034213">
    <property type="term" value="P:quinolinate catabolic process"/>
    <property type="evidence" value="ECO:0007669"/>
    <property type="project" value="TreeGrafter"/>
</dbReference>
<dbReference type="Gene3D" id="3.20.20.70">
    <property type="entry name" value="Aldolase class I"/>
    <property type="match status" value="1"/>
</dbReference>
<dbReference type="NCBIfam" id="TIGR00078">
    <property type="entry name" value="nadC"/>
    <property type="match status" value="1"/>
</dbReference>
<evidence type="ECO:0000313" key="15">
    <source>
        <dbReference type="EMBL" id="MBF4500784.1"/>
    </source>
</evidence>
<dbReference type="RefSeq" id="WP_194562204.1">
    <property type="nucleotide sequence ID" value="NZ_JADKPV010000001.1"/>
</dbReference>
<dbReference type="InterPro" id="IPR022412">
    <property type="entry name" value="Quinolinate_PRibosylTrfase_N"/>
</dbReference>
<name>A0A8J7KSP3_9BACL</name>
<dbReference type="InterPro" id="IPR037128">
    <property type="entry name" value="Quinolinate_PRibosylTase_N_sf"/>
</dbReference>
<evidence type="ECO:0000256" key="9">
    <source>
        <dbReference type="ARBA" id="ARBA00033102"/>
    </source>
</evidence>
<comment type="caution">
    <text evidence="15">The sequence shown here is derived from an EMBL/GenBank/DDBJ whole genome shotgun (WGS) entry which is preliminary data.</text>
</comment>
<feature type="domain" description="Quinolinate phosphoribosyl transferase C-terminal" evidence="13">
    <location>
        <begin position="109"/>
        <end position="272"/>
    </location>
</feature>
<comment type="pathway">
    <text evidence="2">Cofactor biosynthesis; NAD(+) biosynthesis; nicotinate D-ribonucleotide from quinolinate: step 1/1.</text>
</comment>
<evidence type="ECO:0000256" key="2">
    <source>
        <dbReference type="ARBA" id="ARBA00004893"/>
    </source>
</evidence>
<sequence length="284" mass="31577">MNRVTIREQLVRFYKEDVGTGDLSVESIFPEEMTSELTLIAKDTGIFCGKMVIEEGFKLEGTKIAIKYCRDDGEEISSGETVAIIRGPIRTLLTCERLVLNLVQRMSAIATKTNHLIQLMGETDTRLTDTRKTAPGLRMFDKYAVKVGGGHNHRFGLYDAIMLKDNHIAFSGSITEAVNKARDYVGHTVPIEVEIETEAQLDEAIQAEPNIIMFDNCTPEQITKWLPKVPKSIATEASGMITEETIRAYSETGVDYISVGALTHSVQVFDMSAVVKMKTMEETS</sequence>
<protein>
    <recommendedName>
        <fullName evidence="11">Probable nicotinate-nucleotide pyrophosphorylase [carboxylating]</fullName>
        <ecNumber evidence="5">2.4.2.19</ecNumber>
    </recommendedName>
    <alternativeName>
        <fullName evidence="9">Quinolinate phosphoribosyltransferase [decarboxylating]</fullName>
    </alternativeName>
</protein>
<gene>
    <name evidence="15" type="primary">nadC</name>
    <name evidence="15" type="ORF">IRY55_05340</name>
</gene>
<dbReference type="GO" id="GO:0009435">
    <property type="term" value="P:NAD+ biosynthetic process"/>
    <property type="evidence" value="ECO:0007669"/>
    <property type="project" value="UniProtKB-UniPathway"/>
</dbReference>
<comment type="subunit">
    <text evidence="4">Hexamer formed by 3 homodimers.</text>
</comment>
<evidence type="ECO:0000256" key="10">
    <source>
        <dbReference type="ARBA" id="ARBA00047445"/>
    </source>
</evidence>
<evidence type="ECO:0000256" key="3">
    <source>
        <dbReference type="ARBA" id="ARBA00009400"/>
    </source>
</evidence>
<dbReference type="InterPro" id="IPR002638">
    <property type="entry name" value="Quinolinate_PRibosylTrfase_C"/>
</dbReference>
<keyword evidence="8 12" id="KW-0808">Transferase</keyword>
<dbReference type="InterPro" id="IPR036068">
    <property type="entry name" value="Nicotinate_pribotase-like_C"/>
</dbReference>
<dbReference type="InterPro" id="IPR027277">
    <property type="entry name" value="NadC/ModD"/>
</dbReference>
<keyword evidence="6" id="KW-0662">Pyridine nucleotide biosynthesis</keyword>